<gene>
    <name evidence="6" type="ORF">BSAL_91690</name>
</gene>
<sequence length="526" mass="58291">MKSHCIMVAQFVVFVSLLLVALVNVNARVRPVVAVSSPDETAIVVSPHSENQLRENLQTAATSPVDQFTGDHFMDLKKAFEASCSTNNGISKLRQSPHFRRDFISSKLPPGVTPFVWRAGPVCVNDAGQVVSWTSQTPKPFNSLRMDSSLQFSESAKWLTYNADAEARFADLYQRDLLKMHPAVGLIMFGRWASINVFHFTADVLTSAAAFLSAFPEVRNAPHAGALIHETHFVQGFESNKSLCRSCIEGMHATNYDAGLSIPGQRQNVSEPIFLSRGGDGFLDGAGAHCFCSAVLTTPMSQRLRRTFNTSVALHEGIWLIRRRLADHFGIAPFGTVVPLVALLSSPVWKRSAADCSGPRLLMILRVKNRHFAMVSNISHLANSLGYCVTTVAFETLSSADQFGAARYADVMLGMHGAAMTYLYMMDPMNHCRSVIELLPWAAWSKVRHNCEFGDLCNITVDQIEANGVHFGPSVRQRKVQKRLLRQAHKNIHELPGFNDQTAFHPLSKIRDALLAAKRRWMSCHV</sequence>
<keyword evidence="4" id="KW-0732">Signal</keyword>
<keyword evidence="2" id="KW-0808">Transferase</keyword>
<proteinExistence type="predicted"/>
<dbReference type="AlphaFoldDB" id="A0A0S4J8B9"/>
<protein>
    <submittedName>
        <fullName evidence="6">Membrane-associated protein, putative</fullName>
    </submittedName>
</protein>
<dbReference type="Pfam" id="PF04577">
    <property type="entry name" value="Glyco_transf_61"/>
    <property type="match status" value="1"/>
</dbReference>
<dbReference type="PANTHER" id="PTHR20961">
    <property type="entry name" value="GLYCOSYLTRANSFERASE"/>
    <property type="match status" value="1"/>
</dbReference>
<dbReference type="PANTHER" id="PTHR20961:SF124">
    <property type="entry name" value="GLYCOSYLTRANSFERASE"/>
    <property type="match status" value="1"/>
</dbReference>
<keyword evidence="3" id="KW-0325">Glycoprotein</keyword>
<evidence type="ECO:0000256" key="1">
    <source>
        <dbReference type="ARBA" id="ARBA00022676"/>
    </source>
</evidence>
<evidence type="ECO:0000256" key="3">
    <source>
        <dbReference type="ARBA" id="ARBA00023180"/>
    </source>
</evidence>
<keyword evidence="1" id="KW-0328">Glycosyltransferase</keyword>
<feature type="domain" description="Glycosyltransferase 61 catalytic" evidence="5">
    <location>
        <begin position="299"/>
        <end position="428"/>
    </location>
</feature>
<organism evidence="6 7">
    <name type="scientific">Bodo saltans</name>
    <name type="common">Flagellated protozoan</name>
    <dbReference type="NCBI Taxonomy" id="75058"/>
    <lineage>
        <taxon>Eukaryota</taxon>
        <taxon>Discoba</taxon>
        <taxon>Euglenozoa</taxon>
        <taxon>Kinetoplastea</taxon>
        <taxon>Metakinetoplastina</taxon>
        <taxon>Eubodonida</taxon>
        <taxon>Bodonidae</taxon>
        <taxon>Bodo</taxon>
    </lineage>
</organism>
<dbReference type="GO" id="GO:0016757">
    <property type="term" value="F:glycosyltransferase activity"/>
    <property type="evidence" value="ECO:0007669"/>
    <property type="project" value="UniProtKB-KW"/>
</dbReference>
<name>A0A0S4J8B9_BODSA</name>
<accession>A0A0S4J8B9</accession>
<dbReference type="InterPro" id="IPR049625">
    <property type="entry name" value="Glyco_transf_61_cat"/>
</dbReference>
<dbReference type="EMBL" id="CYKH01001247">
    <property type="protein sequence ID" value="CUG86130.1"/>
    <property type="molecule type" value="Genomic_DNA"/>
</dbReference>
<feature type="chain" id="PRO_5006622182" evidence="4">
    <location>
        <begin position="28"/>
        <end position="526"/>
    </location>
</feature>
<dbReference type="Proteomes" id="UP000051952">
    <property type="component" value="Unassembled WGS sequence"/>
</dbReference>
<evidence type="ECO:0000256" key="4">
    <source>
        <dbReference type="SAM" id="SignalP"/>
    </source>
</evidence>
<feature type="signal peptide" evidence="4">
    <location>
        <begin position="1"/>
        <end position="27"/>
    </location>
</feature>
<dbReference type="VEuPathDB" id="TriTrypDB:BSAL_91690"/>
<evidence type="ECO:0000313" key="6">
    <source>
        <dbReference type="EMBL" id="CUG86130.1"/>
    </source>
</evidence>
<reference evidence="7" key="1">
    <citation type="submission" date="2015-09" db="EMBL/GenBank/DDBJ databases">
        <authorList>
            <consortium name="Pathogen Informatics"/>
        </authorList>
    </citation>
    <scope>NUCLEOTIDE SEQUENCE [LARGE SCALE GENOMIC DNA]</scope>
    <source>
        <strain evidence="7">Lake Konstanz</strain>
    </source>
</reference>
<dbReference type="OrthoDB" id="529273at2759"/>
<keyword evidence="7" id="KW-1185">Reference proteome</keyword>
<evidence type="ECO:0000259" key="5">
    <source>
        <dbReference type="Pfam" id="PF04577"/>
    </source>
</evidence>
<evidence type="ECO:0000313" key="7">
    <source>
        <dbReference type="Proteomes" id="UP000051952"/>
    </source>
</evidence>
<evidence type="ECO:0000256" key="2">
    <source>
        <dbReference type="ARBA" id="ARBA00022679"/>
    </source>
</evidence>
<dbReference type="InterPro" id="IPR007657">
    <property type="entry name" value="Glycosyltransferase_61"/>
</dbReference>